<evidence type="ECO:0000313" key="3">
    <source>
        <dbReference type="Proteomes" id="UP000799777"/>
    </source>
</evidence>
<evidence type="ECO:0000313" key="2">
    <source>
        <dbReference type="EMBL" id="KAF2025822.1"/>
    </source>
</evidence>
<reference evidence="2" key="1">
    <citation type="journal article" date="2020" name="Stud. Mycol.">
        <title>101 Dothideomycetes genomes: a test case for predicting lifestyles and emergence of pathogens.</title>
        <authorList>
            <person name="Haridas S."/>
            <person name="Albert R."/>
            <person name="Binder M."/>
            <person name="Bloem J."/>
            <person name="Labutti K."/>
            <person name="Salamov A."/>
            <person name="Andreopoulos B."/>
            <person name="Baker S."/>
            <person name="Barry K."/>
            <person name="Bills G."/>
            <person name="Bluhm B."/>
            <person name="Cannon C."/>
            <person name="Castanera R."/>
            <person name="Culley D."/>
            <person name="Daum C."/>
            <person name="Ezra D."/>
            <person name="Gonzalez J."/>
            <person name="Henrissat B."/>
            <person name="Kuo A."/>
            <person name="Liang C."/>
            <person name="Lipzen A."/>
            <person name="Lutzoni F."/>
            <person name="Magnuson J."/>
            <person name="Mondo S."/>
            <person name="Nolan M."/>
            <person name="Ohm R."/>
            <person name="Pangilinan J."/>
            <person name="Park H.-J."/>
            <person name="Ramirez L."/>
            <person name="Alfaro M."/>
            <person name="Sun H."/>
            <person name="Tritt A."/>
            <person name="Yoshinaga Y."/>
            <person name="Zwiers L.-H."/>
            <person name="Turgeon B."/>
            <person name="Goodwin S."/>
            <person name="Spatafora J."/>
            <person name="Crous P."/>
            <person name="Grigoriev I."/>
        </authorList>
    </citation>
    <scope>NUCLEOTIDE SEQUENCE</scope>
    <source>
        <strain evidence="2">CBS 110217</strain>
    </source>
</reference>
<feature type="region of interest" description="Disordered" evidence="1">
    <location>
        <begin position="152"/>
        <end position="340"/>
    </location>
</feature>
<dbReference type="Gene3D" id="3.10.450.50">
    <property type="match status" value="1"/>
</dbReference>
<sequence>MSLRDSYAAFLANPSSGALADSATLHYITTLTSIQDATAIIKHLSVQEKLLKKKNQKILDAVVGSHALSVDVETTIEFQNGGGAYLPGLDDNFVADRTVTFPVVHVVHFDKAGKITQVRLYWDQGALLKQIDVIGARSRNWPIRDSKEQSRLIASSSAAVAQPESAPSTRPSTASRGADEVSITSRSRGSTNNAMNDPHASLSLFQPRNFDEEDSHASHPIAARVQSAKPPPREYSELFVGENSGSPSPSPQKIPTKAGGGKNFKSNRLFEDVDEDEVAAVKGPGVKTNPKKYDHFTFGDNAQDDTPKARNPATKSKGQANWNFEDFATPNKVKPKTQPQAVRHFGWSDDEVGPFYQPETFEEETSPVRRPIVHKARPDQDAQFEFVDDGTPEAQRKIQSSKGRIGNKGMGLYQDHVTGTTAGDADDTPYDDDVKRPLSDVTQAIKNENRKKDFAPHWEINDDSPAGTKSVVKKPVDDNHKATKSNWSLYQNSPDSREGINIAGNGMGGRKGTEAAWSLFDESPGKKENKNGNGQAATSRGIRTEGDGMGGKKGAESFWDF</sequence>
<accession>A0A9P4H2H5</accession>
<organism evidence="2 3">
    <name type="scientific">Setomelanomma holmii</name>
    <dbReference type="NCBI Taxonomy" id="210430"/>
    <lineage>
        <taxon>Eukaryota</taxon>
        <taxon>Fungi</taxon>
        <taxon>Dikarya</taxon>
        <taxon>Ascomycota</taxon>
        <taxon>Pezizomycotina</taxon>
        <taxon>Dothideomycetes</taxon>
        <taxon>Pleosporomycetidae</taxon>
        <taxon>Pleosporales</taxon>
        <taxon>Pleosporineae</taxon>
        <taxon>Phaeosphaeriaceae</taxon>
        <taxon>Setomelanomma</taxon>
    </lineage>
</organism>
<feature type="compositionally biased region" description="Polar residues" evidence="1">
    <location>
        <begin position="243"/>
        <end position="253"/>
    </location>
</feature>
<evidence type="ECO:0000256" key="1">
    <source>
        <dbReference type="SAM" id="MobiDB-lite"/>
    </source>
</evidence>
<feature type="compositionally biased region" description="Basic and acidic residues" evidence="1">
    <location>
        <begin position="447"/>
        <end position="460"/>
    </location>
</feature>
<dbReference type="EMBL" id="ML978256">
    <property type="protein sequence ID" value="KAF2025822.1"/>
    <property type="molecule type" value="Genomic_DNA"/>
</dbReference>
<comment type="caution">
    <text evidence="2">The sequence shown here is derived from an EMBL/GenBank/DDBJ whole genome shotgun (WGS) entry which is preliminary data.</text>
</comment>
<feature type="compositionally biased region" description="Polar residues" evidence="1">
    <location>
        <begin position="152"/>
        <end position="175"/>
    </location>
</feature>
<gene>
    <name evidence="2" type="ORF">EK21DRAFT_116448</name>
</gene>
<dbReference type="Proteomes" id="UP000799777">
    <property type="component" value="Unassembled WGS sequence"/>
</dbReference>
<feature type="region of interest" description="Disordered" evidence="1">
    <location>
        <begin position="361"/>
        <end position="561"/>
    </location>
</feature>
<keyword evidence="3" id="KW-1185">Reference proteome</keyword>
<feature type="compositionally biased region" description="Polar residues" evidence="1">
    <location>
        <begin position="182"/>
        <end position="195"/>
    </location>
</feature>
<dbReference type="InterPro" id="IPR032710">
    <property type="entry name" value="NTF2-like_dom_sf"/>
</dbReference>
<dbReference type="OrthoDB" id="1162399at2759"/>
<proteinExistence type="predicted"/>
<feature type="compositionally biased region" description="Polar residues" evidence="1">
    <location>
        <begin position="484"/>
        <end position="494"/>
    </location>
</feature>
<feature type="compositionally biased region" description="Polar residues" evidence="1">
    <location>
        <begin position="313"/>
        <end position="322"/>
    </location>
</feature>
<evidence type="ECO:0008006" key="4">
    <source>
        <dbReference type="Google" id="ProtNLM"/>
    </source>
</evidence>
<name>A0A9P4H2H5_9PLEO</name>
<protein>
    <recommendedName>
        <fullName evidence="4">NTF2-like protein</fullName>
    </recommendedName>
</protein>
<dbReference type="SUPFAM" id="SSF54427">
    <property type="entry name" value="NTF2-like"/>
    <property type="match status" value="1"/>
</dbReference>
<dbReference type="AlphaFoldDB" id="A0A9P4H2H5"/>